<dbReference type="SUPFAM" id="SSF54637">
    <property type="entry name" value="Thioesterase/thiol ester dehydrase-isomerase"/>
    <property type="match status" value="1"/>
</dbReference>
<dbReference type="EMBL" id="NHON01000023">
    <property type="protein sequence ID" value="OWJ66518.1"/>
    <property type="molecule type" value="Genomic_DNA"/>
</dbReference>
<comment type="caution">
    <text evidence="1">The sequence shown here is derived from an EMBL/GenBank/DDBJ whole genome shotgun (WGS) entry which is preliminary data.</text>
</comment>
<organism evidence="1 2">
    <name type="scientific">Inquilinus limosus</name>
    <dbReference type="NCBI Taxonomy" id="171674"/>
    <lineage>
        <taxon>Bacteria</taxon>
        <taxon>Pseudomonadati</taxon>
        <taxon>Pseudomonadota</taxon>
        <taxon>Alphaproteobacteria</taxon>
        <taxon>Rhodospirillales</taxon>
        <taxon>Rhodospirillaceae</taxon>
        <taxon>Inquilinus</taxon>
    </lineage>
</organism>
<dbReference type="CDD" id="cd00586">
    <property type="entry name" value="4HBT"/>
    <property type="match status" value="1"/>
</dbReference>
<proteinExistence type="predicted"/>
<dbReference type="OrthoDB" id="7204167at2"/>
<accession>A0A211ZMJ9</accession>
<dbReference type="InterPro" id="IPR029069">
    <property type="entry name" value="HotDog_dom_sf"/>
</dbReference>
<dbReference type="Gene3D" id="3.10.129.10">
    <property type="entry name" value="Hotdog Thioesterase"/>
    <property type="match status" value="1"/>
</dbReference>
<dbReference type="Pfam" id="PF13279">
    <property type="entry name" value="4HBT_2"/>
    <property type="match status" value="1"/>
</dbReference>
<dbReference type="Proteomes" id="UP000196655">
    <property type="component" value="Unassembled WGS sequence"/>
</dbReference>
<keyword evidence="2" id="KW-1185">Reference proteome</keyword>
<protein>
    <submittedName>
        <fullName evidence="1">Uncharacterized protein</fullName>
    </submittedName>
</protein>
<name>A0A211ZMJ9_9PROT</name>
<evidence type="ECO:0000313" key="2">
    <source>
        <dbReference type="Proteomes" id="UP000196655"/>
    </source>
</evidence>
<dbReference type="RefSeq" id="WP_088151712.1">
    <property type="nucleotide sequence ID" value="NZ_NHON01000023.1"/>
</dbReference>
<evidence type="ECO:0000313" key="1">
    <source>
        <dbReference type="EMBL" id="OWJ66518.1"/>
    </source>
</evidence>
<reference evidence="2" key="1">
    <citation type="submission" date="2017-05" db="EMBL/GenBank/DDBJ databases">
        <authorList>
            <person name="Macchi M."/>
            <person name="Festa S."/>
            <person name="Coppotelli B.M."/>
            <person name="Morelli I.S."/>
        </authorList>
    </citation>
    <scope>NUCLEOTIDE SEQUENCE [LARGE SCALE GENOMIC DNA]</scope>
    <source>
        <strain evidence="2">I</strain>
    </source>
</reference>
<sequence length="155" mass="16867">MSDTRSAPLPAAELPAAAFTARQPIRFEHCDTAGIVFFARYFTMMQGAVEAWFAAELGLDYADIIQRRRVGLGYVRAECDYVSPARLGDVLALTLLVERVGRSSIGLAFHGHRDGGPALIGRLVLVTTDIAETVSIPVPADIRDAVESYQRRCAT</sequence>
<dbReference type="AlphaFoldDB" id="A0A211ZMJ9"/>
<gene>
    <name evidence="1" type="ORF">BWR60_14370</name>
</gene>